<protein>
    <submittedName>
        <fullName evidence="3">LruC domain-containing protein</fullName>
    </submittedName>
</protein>
<keyword evidence="4" id="KW-1185">Reference proteome</keyword>
<accession>A0A6M8SQX5</accession>
<dbReference type="Proteomes" id="UP000504844">
    <property type="component" value="Chromosome"/>
</dbReference>
<dbReference type="Pfam" id="PF13448">
    <property type="entry name" value="DUF4114"/>
    <property type="match status" value="1"/>
</dbReference>
<dbReference type="InterPro" id="IPR031025">
    <property type="entry name" value="LruC_dom"/>
</dbReference>
<organism evidence="3 4">
    <name type="scientific">Deefgea piscis</name>
    <dbReference type="NCBI Taxonomy" id="2739061"/>
    <lineage>
        <taxon>Bacteria</taxon>
        <taxon>Pseudomonadati</taxon>
        <taxon>Pseudomonadota</taxon>
        <taxon>Betaproteobacteria</taxon>
        <taxon>Neisseriales</taxon>
        <taxon>Chitinibacteraceae</taxon>
        <taxon>Deefgea</taxon>
    </lineage>
</organism>
<dbReference type="EMBL" id="CP054143">
    <property type="protein sequence ID" value="QKJ67723.1"/>
    <property type="molecule type" value="Genomic_DNA"/>
</dbReference>
<evidence type="ECO:0000259" key="2">
    <source>
        <dbReference type="Pfam" id="PF16130"/>
    </source>
</evidence>
<gene>
    <name evidence="3" type="ORF">HQN60_13910</name>
</gene>
<evidence type="ECO:0000313" key="3">
    <source>
        <dbReference type="EMBL" id="QKJ67723.1"/>
    </source>
</evidence>
<sequence>MMKRSYQLALLVGTQLLAGYTIVNSTIQWPYYGTPISGQYFNTSGKPTISEFTTTIPNTLPALPSDLLNKVKYTLPEGKDIRLNPQGLMPDTDNKTNVHFTQTAEVWVTFLSEGAGYLNSVGYFSYDTANPPQLRSQVNEKMIFANASMPSPLTAATTTGNTVYLGTFQPGQSLGFMIVANGWSSTGRSVNGTRVPGVKDYADPNAIFYTLRSLNPEVSDSRNLNTHTLMLKDLSDSSPTYQRLVIGFEDINRVVGGDHDFNDVVLAIHVTPKAAISNIDTLGTLVTTTDPDSDGDGVKDALDEYPNDANKAFSRWYPSQNGWGTLAYEDKWPAKGDFDLNDLIMRYRTQEIMNASRQIVSINMEYRLDAHGGILPTGFGVHLPNIAANKIGSASRQINSATPQAITPEGGQSEAVIVLYDNIQPYAIPTQAGCQFFNTEVGCTRQTGTNFKVALNFTTPQASTLFSSPYNPFIFRTDRRGQETHLPGKPATNKADTTLFGSQDDRSVTGTSNTYLDANKLPWALDIPYEWEYPKERTDIVLSHPKIADWAISAGTRSTDWYFTSLVNSLLYRGQ</sequence>
<proteinExistence type="predicted"/>
<feature type="domain" description="DUF4842" evidence="2">
    <location>
        <begin position="358"/>
        <end position="562"/>
    </location>
</feature>
<dbReference type="InterPro" id="IPR025193">
    <property type="entry name" value="DUF4114"/>
</dbReference>
<dbReference type="InterPro" id="IPR032295">
    <property type="entry name" value="DUF4842"/>
</dbReference>
<reference evidence="3 4" key="1">
    <citation type="submission" date="2020-05" db="EMBL/GenBank/DDBJ databases">
        <title>Complete genome sequence of Deefgea sp. D17.</title>
        <authorList>
            <person name="Bae J.-W."/>
            <person name="Han J.E."/>
        </authorList>
    </citation>
    <scope>NUCLEOTIDE SEQUENCE [LARGE SCALE GENOMIC DNA]</scope>
    <source>
        <strain evidence="3 4">D17</strain>
    </source>
</reference>
<dbReference type="RefSeq" id="WP_173534224.1">
    <property type="nucleotide sequence ID" value="NZ_CP054143.1"/>
</dbReference>
<evidence type="ECO:0000313" key="4">
    <source>
        <dbReference type="Proteomes" id="UP000504844"/>
    </source>
</evidence>
<dbReference type="AlphaFoldDB" id="A0A6M8SQX5"/>
<name>A0A6M8SQX5_9NEIS</name>
<dbReference type="NCBIfam" id="TIGR04456">
    <property type="entry name" value="LruC_dom"/>
    <property type="match status" value="1"/>
</dbReference>
<dbReference type="Pfam" id="PF16130">
    <property type="entry name" value="DUF4842"/>
    <property type="match status" value="1"/>
</dbReference>
<feature type="domain" description="DUF4114" evidence="1">
    <location>
        <begin position="168"/>
        <end position="270"/>
    </location>
</feature>
<dbReference type="KEGG" id="dee:HQN60_13910"/>
<evidence type="ECO:0000259" key="1">
    <source>
        <dbReference type="Pfam" id="PF13448"/>
    </source>
</evidence>